<dbReference type="OrthoDB" id="3204900at2759"/>
<name>A0A067M3L4_BOTB1</name>
<dbReference type="EMBL" id="KL198069">
    <property type="protein sequence ID" value="KDQ10323.1"/>
    <property type="molecule type" value="Genomic_DNA"/>
</dbReference>
<dbReference type="Proteomes" id="UP000027195">
    <property type="component" value="Unassembled WGS sequence"/>
</dbReference>
<dbReference type="InParanoid" id="A0A067M3L4"/>
<feature type="compositionally biased region" description="Low complexity" evidence="2">
    <location>
        <begin position="224"/>
        <end position="234"/>
    </location>
</feature>
<keyword evidence="4" id="KW-1185">Reference proteome</keyword>
<dbReference type="HOGENOM" id="CLU_531171_0_0_1"/>
<organism evidence="3 4">
    <name type="scientific">Botryobasidium botryosum (strain FD-172 SS1)</name>
    <dbReference type="NCBI Taxonomy" id="930990"/>
    <lineage>
        <taxon>Eukaryota</taxon>
        <taxon>Fungi</taxon>
        <taxon>Dikarya</taxon>
        <taxon>Basidiomycota</taxon>
        <taxon>Agaricomycotina</taxon>
        <taxon>Agaricomycetes</taxon>
        <taxon>Cantharellales</taxon>
        <taxon>Botryobasidiaceae</taxon>
        <taxon>Botryobasidium</taxon>
    </lineage>
</organism>
<feature type="region of interest" description="Disordered" evidence="2">
    <location>
        <begin position="1"/>
        <end position="124"/>
    </location>
</feature>
<feature type="compositionally biased region" description="Low complexity" evidence="2">
    <location>
        <begin position="422"/>
        <end position="436"/>
    </location>
</feature>
<feature type="compositionally biased region" description="Polar residues" evidence="2">
    <location>
        <begin position="326"/>
        <end position="345"/>
    </location>
</feature>
<sequence length="507" mass="53397">MPSSPAPSTTATRHGLKRLSLNPAQPIIIPNSPTISPLSTSKPSFASKPSVRRVSSISYNAAEHPKPSPARELSFQDFGGAGGGRAEGASASEEVPRSTRSGSVILLSAPPTRKSTASTKDTETRAHTPVLTLAERHADLLHFIAQKESKCLELRTQLAQHEADLLTLKKKWERIVSRAGTTTTADVPTTPGSGLPRGEMVDALKEGVTGLGRMFSGLSIDTLGSSSASPAPSGSKHKTSPPPQETVFSPTQQQQRQQHAPFQKKHAGSPLSRSSSLSSVVTSSSLRNSISSNTSMSTVASFLDDDECVSPVASSEARGRQHQHHATLSTSSVNGSGQNGMSPTTWVPGLNKKWEELQRTEVFSKSSKRASTLLSAVTSDLFNSLAMASPPPSSSSSPSQSQAPSAASSSPKCAMPPPSYFAPPLSSLSSPSTSLDSDNHNLLDADLDADRSGLLGMCLQPSSTSIRTPVLQPLSLAPLPRTSTPVVEAQVQVQEKGSDSDEEWNWS</sequence>
<feature type="compositionally biased region" description="Polar residues" evidence="2">
    <location>
        <begin position="1"/>
        <end position="12"/>
    </location>
</feature>
<feature type="compositionally biased region" description="Low complexity" evidence="2">
    <location>
        <begin position="26"/>
        <end position="41"/>
    </location>
</feature>
<feature type="region of interest" description="Disordered" evidence="2">
    <location>
        <begin position="386"/>
        <end position="440"/>
    </location>
</feature>
<evidence type="ECO:0000256" key="2">
    <source>
        <dbReference type="SAM" id="MobiDB-lite"/>
    </source>
</evidence>
<feature type="coiled-coil region" evidence="1">
    <location>
        <begin position="144"/>
        <end position="171"/>
    </location>
</feature>
<feature type="region of interest" description="Disordered" evidence="2">
    <location>
        <begin position="312"/>
        <end position="348"/>
    </location>
</feature>
<evidence type="ECO:0000313" key="4">
    <source>
        <dbReference type="Proteomes" id="UP000027195"/>
    </source>
</evidence>
<gene>
    <name evidence="3" type="ORF">BOTBODRAFT_58224</name>
</gene>
<protein>
    <submittedName>
        <fullName evidence="3">Uncharacterized protein</fullName>
    </submittedName>
</protein>
<accession>A0A067M3L4</accession>
<proteinExistence type="predicted"/>
<feature type="region of interest" description="Disordered" evidence="2">
    <location>
        <begin position="222"/>
        <end position="277"/>
    </location>
</feature>
<feature type="compositionally biased region" description="Low complexity" evidence="2">
    <location>
        <begin position="386"/>
        <end position="413"/>
    </location>
</feature>
<dbReference type="STRING" id="930990.A0A067M3L4"/>
<evidence type="ECO:0000256" key="1">
    <source>
        <dbReference type="SAM" id="Coils"/>
    </source>
</evidence>
<keyword evidence="1" id="KW-0175">Coiled coil</keyword>
<reference evidence="4" key="1">
    <citation type="journal article" date="2014" name="Proc. Natl. Acad. Sci. U.S.A.">
        <title>Extensive sampling of basidiomycete genomes demonstrates inadequacy of the white-rot/brown-rot paradigm for wood decay fungi.</title>
        <authorList>
            <person name="Riley R."/>
            <person name="Salamov A.A."/>
            <person name="Brown D.W."/>
            <person name="Nagy L.G."/>
            <person name="Floudas D."/>
            <person name="Held B.W."/>
            <person name="Levasseur A."/>
            <person name="Lombard V."/>
            <person name="Morin E."/>
            <person name="Otillar R."/>
            <person name="Lindquist E.A."/>
            <person name="Sun H."/>
            <person name="LaButti K.M."/>
            <person name="Schmutz J."/>
            <person name="Jabbour D."/>
            <person name="Luo H."/>
            <person name="Baker S.E."/>
            <person name="Pisabarro A.G."/>
            <person name="Walton J.D."/>
            <person name="Blanchette R.A."/>
            <person name="Henrissat B."/>
            <person name="Martin F."/>
            <person name="Cullen D."/>
            <person name="Hibbett D.S."/>
            <person name="Grigoriev I.V."/>
        </authorList>
    </citation>
    <scope>NUCLEOTIDE SEQUENCE [LARGE SCALE GENOMIC DNA]</scope>
    <source>
        <strain evidence="4">FD-172 SS1</strain>
    </source>
</reference>
<evidence type="ECO:0000313" key="3">
    <source>
        <dbReference type="EMBL" id="KDQ10323.1"/>
    </source>
</evidence>
<dbReference type="AlphaFoldDB" id="A0A067M3L4"/>